<reference evidence="6" key="1">
    <citation type="submission" date="2018-08" db="EMBL/GenBank/DDBJ databases">
        <authorList>
            <person name="Jin W."/>
            <person name="Wang H."/>
            <person name="Yang Y."/>
            <person name="Li M."/>
            <person name="Liu J."/>
        </authorList>
    </citation>
    <scope>NUCLEOTIDE SEQUENCE</scope>
    <source>
        <strain evidence="6">AESS21</strain>
    </source>
</reference>
<dbReference type="GO" id="GO:0005829">
    <property type="term" value="C:cytosol"/>
    <property type="evidence" value="ECO:0007669"/>
    <property type="project" value="TreeGrafter"/>
</dbReference>
<feature type="domain" description="HTH lysR-type" evidence="5">
    <location>
        <begin position="8"/>
        <end position="65"/>
    </location>
</feature>
<evidence type="ECO:0000256" key="2">
    <source>
        <dbReference type="ARBA" id="ARBA00023015"/>
    </source>
</evidence>
<evidence type="ECO:0000313" key="6">
    <source>
        <dbReference type="EMBL" id="MBS8262371.1"/>
    </source>
</evidence>
<organism evidence="6 7">
    <name type="scientific">Roseibium polysiphoniae</name>
    <dbReference type="NCBI Taxonomy" id="2571221"/>
    <lineage>
        <taxon>Bacteria</taxon>
        <taxon>Pseudomonadati</taxon>
        <taxon>Pseudomonadota</taxon>
        <taxon>Alphaproteobacteria</taxon>
        <taxon>Hyphomicrobiales</taxon>
        <taxon>Stappiaceae</taxon>
        <taxon>Roseibium</taxon>
    </lineage>
</organism>
<comment type="caution">
    <text evidence="6">The sequence shown here is derived from an EMBL/GenBank/DDBJ whole genome shotgun (WGS) entry which is preliminary data.</text>
</comment>
<dbReference type="SUPFAM" id="SSF53850">
    <property type="entry name" value="Periplasmic binding protein-like II"/>
    <property type="match status" value="1"/>
</dbReference>
<evidence type="ECO:0000256" key="1">
    <source>
        <dbReference type="ARBA" id="ARBA00009437"/>
    </source>
</evidence>
<dbReference type="AlphaFoldDB" id="A0A944GV55"/>
<dbReference type="Proteomes" id="UP000705379">
    <property type="component" value="Unassembled WGS sequence"/>
</dbReference>
<dbReference type="GO" id="GO:0003677">
    <property type="term" value="F:DNA binding"/>
    <property type="evidence" value="ECO:0007669"/>
    <property type="project" value="UniProtKB-KW"/>
</dbReference>
<evidence type="ECO:0000256" key="3">
    <source>
        <dbReference type="ARBA" id="ARBA00023125"/>
    </source>
</evidence>
<dbReference type="Gene3D" id="3.40.190.290">
    <property type="match status" value="1"/>
</dbReference>
<dbReference type="Pfam" id="PF00126">
    <property type="entry name" value="HTH_1"/>
    <property type="match status" value="1"/>
</dbReference>
<evidence type="ECO:0000313" key="7">
    <source>
        <dbReference type="Proteomes" id="UP000705379"/>
    </source>
</evidence>
<dbReference type="InterPro" id="IPR036388">
    <property type="entry name" value="WH-like_DNA-bd_sf"/>
</dbReference>
<dbReference type="InterPro" id="IPR036390">
    <property type="entry name" value="WH_DNA-bd_sf"/>
</dbReference>
<dbReference type="PANTHER" id="PTHR30419:SF31">
    <property type="entry name" value="BLR3139 PROTEIN"/>
    <property type="match status" value="1"/>
</dbReference>
<reference evidence="6" key="2">
    <citation type="journal article" date="2021" name="Microorganisms">
        <title>Bacterial Dimethylsulfoniopropionate Biosynthesis in the East China Sea.</title>
        <authorList>
            <person name="Liu J."/>
            <person name="Zhang Y."/>
            <person name="Liu J."/>
            <person name="Zhong H."/>
            <person name="Williams B.T."/>
            <person name="Zheng Y."/>
            <person name="Curson A.R.J."/>
            <person name="Sun C."/>
            <person name="Sun H."/>
            <person name="Song D."/>
            <person name="Wagner Mackenzie B."/>
            <person name="Bermejo Martinez A."/>
            <person name="Todd J.D."/>
            <person name="Zhang X.H."/>
        </authorList>
    </citation>
    <scope>NUCLEOTIDE SEQUENCE</scope>
    <source>
        <strain evidence="6">AESS21</strain>
    </source>
</reference>
<name>A0A944GV55_9HYPH</name>
<evidence type="ECO:0000259" key="5">
    <source>
        <dbReference type="PROSITE" id="PS50931"/>
    </source>
</evidence>
<dbReference type="EMBL" id="QTKU01000005">
    <property type="protein sequence ID" value="MBS8262371.1"/>
    <property type="molecule type" value="Genomic_DNA"/>
</dbReference>
<protein>
    <submittedName>
        <fullName evidence="6">LysR family transcriptional regulator</fullName>
    </submittedName>
</protein>
<gene>
    <name evidence="6" type="ORF">DYI23_19240</name>
</gene>
<accession>A0A944GV55</accession>
<dbReference type="GO" id="GO:0003700">
    <property type="term" value="F:DNA-binding transcription factor activity"/>
    <property type="evidence" value="ECO:0007669"/>
    <property type="project" value="InterPro"/>
</dbReference>
<keyword evidence="3" id="KW-0238">DNA-binding</keyword>
<dbReference type="CDD" id="cd05466">
    <property type="entry name" value="PBP2_LTTR_substrate"/>
    <property type="match status" value="1"/>
</dbReference>
<dbReference type="PANTHER" id="PTHR30419">
    <property type="entry name" value="HTH-TYPE TRANSCRIPTIONAL REGULATOR YBHD"/>
    <property type="match status" value="1"/>
</dbReference>
<dbReference type="PRINTS" id="PR00039">
    <property type="entry name" value="HTHLYSR"/>
</dbReference>
<keyword evidence="4" id="KW-0804">Transcription</keyword>
<dbReference type="Gene3D" id="1.10.10.10">
    <property type="entry name" value="Winged helix-like DNA-binding domain superfamily/Winged helix DNA-binding domain"/>
    <property type="match status" value="1"/>
</dbReference>
<dbReference type="PROSITE" id="PS50931">
    <property type="entry name" value="HTH_LYSR"/>
    <property type="match status" value="1"/>
</dbReference>
<comment type="similarity">
    <text evidence="1">Belongs to the LysR transcriptional regulatory family.</text>
</comment>
<sequence>MMDRLPPFDLIDLRLLLSMSEHRHFARAAAACGLSQPALSARIRRLEAALATPLIFRGKRFEGFTPEGERILVWARRILSDCGGLVQDVAVSGSPSGVLRLGVVPSAAPYAGRLCGRLARIHPRITFRVLSLSSSAIEARLADFSLDAGLTYLAEGTPADCKAFPIYEETYCLVAAQNVDLKATNATEMTWSRAADLPLCLLTPDMQNRRIIEAAFAQAGKTPETPFESNSFNAILALVRDGGFATILPRLQVDAGLSEGLQVLDLVDPDARAQLGILVPQREPALPVTSALVAAIPDIA</sequence>
<proteinExistence type="inferred from homology"/>
<dbReference type="SUPFAM" id="SSF46785">
    <property type="entry name" value="Winged helix' DNA-binding domain"/>
    <property type="match status" value="1"/>
</dbReference>
<dbReference type="Pfam" id="PF03466">
    <property type="entry name" value="LysR_substrate"/>
    <property type="match status" value="1"/>
</dbReference>
<keyword evidence="2" id="KW-0805">Transcription regulation</keyword>
<dbReference type="InterPro" id="IPR050950">
    <property type="entry name" value="HTH-type_LysR_regulators"/>
</dbReference>
<evidence type="ECO:0000256" key="4">
    <source>
        <dbReference type="ARBA" id="ARBA00023163"/>
    </source>
</evidence>
<dbReference type="InterPro" id="IPR005119">
    <property type="entry name" value="LysR_subst-bd"/>
</dbReference>
<dbReference type="InterPro" id="IPR000847">
    <property type="entry name" value="LysR_HTH_N"/>
</dbReference>